<organism evidence="1 2">
    <name type="scientific">Paenibacillus hemerocallicola</name>
    <dbReference type="NCBI Taxonomy" id="1172614"/>
    <lineage>
        <taxon>Bacteria</taxon>
        <taxon>Bacillati</taxon>
        <taxon>Bacillota</taxon>
        <taxon>Bacilli</taxon>
        <taxon>Bacillales</taxon>
        <taxon>Paenibacillaceae</taxon>
        <taxon>Paenibacillus</taxon>
    </lineage>
</organism>
<accession>A0A5C4SVH5</accession>
<name>A0A5C4SVH5_9BACL</name>
<proteinExistence type="predicted"/>
<dbReference type="InterPro" id="IPR036278">
    <property type="entry name" value="Sialidase_sf"/>
</dbReference>
<dbReference type="OrthoDB" id="3698617at2"/>
<gene>
    <name evidence="1" type="ORF">FE784_40330</name>
</gene>
<reference evidence="1 2" key="1">
    <citation type="submission" date="2019-05" db="EMBL/GenBank/DDBJ databases">
        <title>We sequenced the genome of Paenibacillus hemerocallicola KCTC 33185 for further insight into its adaptation and study the phylogeny of Paenibacillus.</title>
        <authorList>
            <person name="Narsing Rao M.P."/>
        </authorList>
    </citation>
    <scope>NUCLEOTIDE SEQUENCE [LARGE SCALE GENOMIC DNA]</scope>
    <source>
        <strain evidence="1 2">KCTC 33185</strain>
    </source>
</reference>
<evidence type="ECO:0000313" key="1">
    <source>
        <dbReference type="EMBL" id="TNJ53652.1"/>
    </source>
</evidence>
<dbReference type="EMBL" id="VDCQ01000138">
    <property type="protein sequence ID" value="TNJ53652.1"/>
    <property type="molecule type" value="Genomic_DNA"/>
</dbReference>
<dbReference type="Proteomes" id="UP000307943">
    <property type="component" value="Unassembled WGS sequence"/>
</dbReference>
<keyword evidence="2" id="KW-1185">Reference proteome</keyword>
<dbReference type="Gene3D" id="2.120.10.10">
    <property type="match status" value="1"/>
</dbReference>
<dbReference type="RefSeq" id="WP_139607945.1">
    <property type="nucleotide sequence ID" value="NZ_VDCQ01000138.1"/>
</dbReference>
<dbReference type="AlphaFoldDB" id="A0A5C4SVH5"/>
<sequence>MIHTTEPFRVRPAADDFVTVYESPDPQSVYAYSPAILALPSGRLVLTMDIGGKGVPDLPGPKGSRHGFIAQGKVYVSDDKGRTWRHTHDFPFLHARPFLSGGKLYVLGHCVNIMVICSEDQGETWSEPSLLTSEGDWHQAPCNVLYSNGCVYLVMEDIRENDHLVWPVSQMQPVLMRAKEDADLTDPASWTFASRLSAIEAFPSEELDYFGVPFFTETPHFQKGQAVRPQCATVGWLETNVVQFTNPDHYWHDPAGKTFHLWARAHTGGTGYAAIAKVVEHEDGSMTTMLETTPSGKRAVFVPCPGGQMKFHILYDEQTKLYWLLSSQSTDSMTRQERLPKERFDLPNNERHRLQLHFSKNCIDWCFAALVAAGETPRQSRHYASMAFDGDDLYVASRSGDVRARDAHNGNLITFHTVRNFRSLVY</sequence>
<dbReference type="CDD" id="cd15482">
    <property type="entry name" value="Sialidase_non-viral"/>
    <property type="match status" value="1"/>
</dbReference>
<dbReference type="SUPFAM" id="SSF50939">
    <property type="entry name" value="Sialidases"/>
    <property type="match status" value="1"/>
</dbReference>
<evidence type="ECO:0000313" key="2">
    <source>
        <dbReference type="Proteomes" id="UP000307943"/>
    </source>
</evidence>
<comment type="caution">
    <text evidence="1">The sequence shown here is derived from an EMBL/GenBank/DDBJ whole genome shotgun (WGS) entry which is preliminary data.</text>
</comment>
<protein>
    <submittedName>
        <fullName evidence="1">Exo-alpha-sialidase</fullName>
    </submittedName>
</protein>